<reference evidence="1" key="1">
    <citation type="submission" date="2014-05" db="EMBL/GenBank/DDBJ databases">
        <authorList>
            <person name="Chronopoulou M."/>
        </authorList>
    </citation>
    <scope>NUCLEOTIDE SEQUENCE</scope>
    <source>
        <tissue evidence="1">Whole organism</tissue>
    </source>
</reference>
<dbReference type="EMBL" id="HACA01017308">
    <property type="protein sequence ID" value="CDW34669.1"/>
    <property type="molecule type" value="Transcribed_RNA"/>
</dbReference>
<dbReference type="AlphaFoldDB" id="A0A0K2U8V9"/>
<protein>
    <submittedName>
        <fullName evidence="1">Uncharacterized protein</fullName>
    </submittedName>
</protein>
<accession>A0A0K2U8V9</accession>
<proteinExistence type="predicted"/>
<sequence>NIFCLQRYNIIIQFVHLLKTPILGRQQQPLRSPRRRQNEALTLFQKGGDVVLFVWKGAFSPTSIIASNLDAILRAQS</sequence>
<evidence type="ECO:0000313" key="1">
    <source>
        <dbReference type="EMBL" id="CDW34669.1"/>
    </source>
</evidence>
<name>A0A0K2U8V9_LEPSM</name>
<feature type="non-terminal residue" evidence="1">
    <location>
        <position position="1"/>
    </location>
</feature>
<organism evidence="1">
    <name type="scientific">Lepeophtheirus salmonis</name>
    <name type="common">Salmon louse</name>
    <name type="synonym">Caligus salmonis</name>
    <dbReference type="NCBI Taxonomy" id="72036"/>
    <lineage>
        <taxon>Eukaryota</taxon>
        <taxon>Metazoa</taxon>
        <taxon>Ecdysozoa</taxon>
        <taxon>Arthropoda</taxon>
        <taxon>Crustacea</taxon>
        <taxon>Multicrustacea</taxon>
        <taxon>Hexanauplia</taxon>
        <taxon>Copepoda</taxon>
        <taxon>Siphonostomatoida</taxon>
        <taxon>Caligidae</taxon>
        <taxon>Lepeophtheirus</taxon>
    </lineage>
</organism>